<sequence length="446" mass="47004">MTGRILRVELRRSAALRVAGGTALLGAALLYVAVDGWGGRWMLLALWQREYLFILWPVALGLGAWHAGRDRRCRTDELISTTARPRWQRVLPAAAAMALSAAAGYILMYAAGVAQVAMLTSYLPGQSVVIAGVGVLWMVSGAWLGMTVGALVPSRLTPAVTAVAGAAVAIVAITDRGYAHVPKFVHLLTPSPFGFWGDFVTVSGRVSVAHTVWLAGLAVTGLAGFVCATRTARLVGLVPAVVAAVVALALLPADRQRLPVPDPEAAAPVCSSDAGPEVCVTRVHATALADLREPARQALATLSAKLPQAPTSVRETPASWYDPQPRPQPRNTLLVELELDPWGGAKGSPDELRWRLLDGAGTRPCTYIIGKPAAARSHHIARLAAAAWLVGGPPPSGEHGDAALRAFEKLQSLPATEQRARIAALREAALACDEVNLLEVLVGDSR</sequence>
<comment type="caution">
    <text evidence="2">The sequence shown here is derived from an EMBL/GenBank/DDBJ whole genome shotgun (WGS) entry which is preliminary data.</text>
</comment>
<dbReference type="EMBL" id="RBAK01000006">
    <property type="protein sequence ID" value="RKN45261.1"/>
    <property type="molecule type" value="Genomic_DNA"/>
</dbReference>
<keyword evidence="1" id="KW-1133">Transmembrane helix</keyword>
<dbReference type="Proteomes" id="UP000281726">
    <property type="component" value="Unassembled WGS sequence"/>
</dbReference>
<protein>
    <submittedName>
        <fullName evidence="2">Uncharacterized protein</fullName>
    </submittedName>
</protein>
<dbReference type="RefSeq" id="WP_120729325.1">
    <property type="nucleotide sequence ID" value="NZ_RBAK01000006.1"/>
</dbReference>
<evidence type="ECO:0000256" key="1">
    <source>
        <dbReference type="SAM" id="Phobius"/>
    </source>
</evidence>
<keyword evidence="3" id="KW-1185">Reference proteome</keyword>
<feature type="transmembrane region" description="Helical" evidence="1">
    <location>
        <begin position="234"/>
        <end position="253"/>
    </location>
</feature>
<feature type="transmembrane region" description="Helical" evidence="1">
    <location>
        <begin position="51"/>
        <end position="68"/>
    </location>
</feature>
<keyword evidence="1" id="KW-0472">Membrane</keyword>
<dbReference type="AlphaFoldDB" id="A0A3A9ZA17"/>
<gene>
    <name evidence="2" type="ORF">D7223_16625</name>
</gene>
<feature type="transmembrane region" description="Helical" evidence="1">
    <location>
        <begin position="89"/>
        <end position="111"/>
    </location>
</feature>
<feature type="transmembrane region" description="Helical" evidence="1">
    <location>
        <begin position="123"/>
        <end position="144"/>
    </location>
</feature>
<reference evidence="2 3" key="1">
    <citation type="journal article" date="2004" name="Syst. Appl. Microbiol.">
        <title>Cryptoendolithic actinomycetes from antarctic sandstone rock samples: Micromonospora endolithica sp. nov. and two isolates related to Micromonospora coerulea Jensen 1932.</title>
        <authorList>
            <person name="Hirsch P."/>
            <person name="Mevs U."/>
            <person name="Kroppenstedt R.M."/>
            <person name="Schumann P."/>
            <person name="Stackebrandt E."/>
        </authorList>
    </citation>
    <scope>NUCLEOTIDE SEQUENCE [LARGE SCALE GENOMIC DNA]</scope>
    <source>
        <strain evidence="2 3">JCM 12677</strain>
    </source>
</reference>
<organism evidence="2 3">
    <name type="scientific">Micromonospora endolithica</name>
    <dbReference type="NCBI Taxonomy" id="230091"/>
    <lineage>
        <taxon>Bacteria</taxon>
        <taxon>Bacillati</taxon>
        <taxon>Actinomycetota</taxon>
        <taxon>Actinomycetes</taxon>
        <taxon>Micromonosporales</taxon>
        <taxon>Micromonosporaceae</taxon>
        <taxon>Micromonospora</taxon>
    </lineage>
</organism>
<feature type="transmembrane region" description="Helical" evidence="1">
    <location>
        <begin position="156"/>
        <end position="174"/>
    </location>
</feature>
<name>A0A3A9ZA17_9ACTN</name>
<feature type="transmembrane region" description="Helical" evidence="1">
    <location>
        <begin position="208"/>
        <end position="227"/>
    </location>
</feature>
<evidence type="ECO:0000313" key="2">
    <source>
        <dbReference type="EMBL" id="RKN45261.1"/>
    </source>
</evidence>
<keyword evidence="1" id="KW-0812">Transmembrane</keyword>
<feature type="transmembrane region" description="Helical" evidence="1">
    <location>
        <begin position="14"/>
        <end position="31"/>
    </location>
</feature>
<evidence type="ECO:0000313" key="3">
    <source>
        <dbReference type="Proteomes" id="UP000281726"/>
    </source>
</evidence>
<dbReference type="OrthoDB" id="3402382at2"/>
<accession>A0A3A9ZA17</accession>
<proteinExistence type="predicted"/>